<feature type="region of interest" description="Disordered" evidence="12">
    <location>
        <begin position="1"/>
        <end position="81"/>
    </location>
</feature>
<protein>
    <recommendedName>
        <fullName evidence="4">Spindle pole body component 110</fullName>
    </recommendedName>
    <alternativeName>
        <fullName evidence="10">Spindle pole body spacer protein SPC110</fullName>
    </alternativeName>
</protein>
<evidence type="ECO:0000256" key="3">
    <source>
        <dbReference type="ARBA" id="ARBA00005853"/>
    </source>
</evidence>
<comment type="function">
    <text evidence="9">Component of the spindle pole body (SPB) required for the proper execution of spindle pole body (SPB) duplication. Potential role in cross-linking filaments or anchoring other molecules. It is essential for growth.</text>
</comment>
<keyword evidence="5" id="KW-0963">Cytoplasm</keyword>
<keyword evidence="7" id="KW-0206">Cytoskeleton</keyword>
<evidence type="ECO:0000256" key="2">
    <source>
        <dbReference type="ARBA" id="ARBA00004317"/>
    </source>
</evidence>
<sequence>MADPTEHSINGRNNLEFTPIGGSRQNSLKRANTSFTQNAVQRSPADDEGPLRKSRRRDVDDTIASHRMFNDSSQFDDTLPQLDKIPTASSKPDGMGKGLVENLKENTTASNPLREQQEQLHKLNTDNYNLRLKCNSLLKFLHSVTDQGELTQSLKLLDEINEWKQKHNVLNQQYLELKEKLLQLEESYPPVHSEREEVQEADHEPCQRECSYLQNQLEKKNLQLNTYRDEVGHLEERLLKLQEQQAAKDEQHQLEIEMLKSDVSNLNVTLITKKSELEESKSKIQRLTNQLQEYDHRGSQSLLDLEKQLDMKRDSITSLEKEIRKLTNHRSQLETQIEEKDSETRKLKVEIQQLRNDAKSKSHDPELDELRRSKASLHEKIRQLTEEKSALNSKLSELAKERDNWKNSQQSYETSKLEHQEALNTLKQQLEDTRSELEESHSTVQQLQTQVIENTTKTSEQTSQRIKEKEYRIKELEAEVQSWRQQVRDGSLRLRAEEERSRSMFESELKKLQLNNDFERSKLEREIALLEEEKLALQDTHRREQELWKSKCDTLNKENDRLVRQEIGDMDGIQKKLSQQIEKLQENLSSKEEERSKLAEKVAKLQNSKDAYKDELKRVSSKLDFLSKEYLKVKQVSNSDDDQKTKYNTMKQRLLNELKALQEENLKLERLLLEQKGASSSQESSLRSNSFTQDRLDYYRLKYNTEVKHNNDLRIINDYLNRVLRASSQHLRLDLLKLETEVQQGTAPSKAYKAYPNNDKYGYQYQSGLKSPHAIPSFKAVALLVLSCVRMKQTAIKCRWDQQRIRYLRRKIMMDDDRISW</sequence>
<evidence type="ECO:0000259" key="13">
    <source>
        <dbReference type="Pfam" id="PF18520"/>
    </source>
</evidence>
<feature type="compositionally biased region" description="Polar residues" evidence="12">
    <location>
        <begin position="23"/>
        <end position="41"/>
    </location>
</feature>
<dbReference type="InterPro" id="IPR040593">
    <property type="entry name" value="Spc110_C"/>
</dbReference>
<accession>A0A8J2T830</accession>
<dbReference type="Gene3D" id="6.10.310.10">
    <property type="match status" value="1"/>
</dbReference>
<evidence type="ECO:0000256" key="5">
    <source>
        <dbReference type="ARBA" id="ARBA00022490"/>
    </source>
</evidence>
<evidence type="ECO:0000256" key="7">
    <source>
        <dbReference type="ARBA" id="ARBA00023212"/>
    </source>
</evidence>
<evidence type="ECO:0000256" key="1">
    <source>
        <dbReference type="ARBA" id="ARBA00004123"/>
    </source>
</evidence>
<feature type="compositionally biased region" description="Polar residues" evidence="12">
    <location>
        <begin position="7"/>
        <end position="16"/>
    </location>
</feature>
<reference evidence="15" key="1">
    <citation type="journal article" date="2013" name="Genome Announc.">
        <title>Genome sequence of the food spoilage yeast Zygosaccharomyces bailii CLIB 213(T).</title>
        <authorList>
            <person name="Galeote V."/>
            <person name="Bigey F."/>
            <person name="Devillers H."/>
            <person name="Neuveglise C."/>
            <person name="Dequin S."/>
        </authorList>
    </citation>
    <scope>NUCLEOTIDE SEQUENCE [LARGE SCALE GENOMIC DNA]</scope>
    <source>
        <strain evidence="15">CLIB 213 / ATCC 58445 / CBS 680 / CCRC 21525 / NBRC 1098 / NCYC 1416 / NRRL Y-2227</strain>
    </source>
</reference>
<evidence type="ECO:0000256" key="9">
    <source>
        <dbReference type="ARBA" id="ARBA00025064"/>
    </source>
</evidence>
<evidence type="ECO:0000256" key="8">
    <source>
        <dbReference type="ARBA" id="ARBA00023242"/>
    </source>
</evidence>
<evidence type="ECO:0000313" key="14">
    <source>
        <dbReference type="EMBL" id="CDF90695.1"/>
    </source>
</evidence>
<dbReference type="Gene3D" id="1.10.287.1490">
    <property type="match status" value="1"/>
</dbReference>
<evidence type="ECO:0000256" key="10">
    <source>
        <dbReference type="ARBA" id="ARBA00032118"/>
    </source>
</evidence>
<name>A0A8J2T830_ZYGB2</name>
<keyword evidence="6 11" id="KW-0175">Coiled coil</keyword>
<keyword evidence="8" id="KW-0539">Nucleus</keyword>
<proteinExistence type="inferred from homology"/>
<evidence type="ECO:0000256" key="11">
    <source>
        <dbReference type="SAM" id="Coils"/>
    </source>
</evidence>
<evidence type="ECO:0000256" key="4">
    <source>
        <dbReference type="ARBA" id="ARBA00016285"/>
    </source>
</evidence>
<feature type="coiled-coil region" evidence="11">
    <location>
        <begin position="160"/>
        <end position="244"/>
    </location>
</feature>
<dbReference type="Pfam" id="PF18520">
    <property type="entry name" value="Spc110_C"/>
    <property type="match status" value="1"/>
</dbReference>
<feature type="coiled-coil region" evidence="11">
    <location>
        <begin position="270"/>
        <end position="547"/>
    </location>
</feature>
<feature type="domain" description="Spindle pole body component 110 C-terminal" evidence="13">
    <location>
        <begin position="777"/>
        <end position="821"/>
    </location>
</feature>
<dbReference type="EMBL" id="HG316461">
    <property type="protein sequence ID" value="CDF90695.1"/>
    <property type="molecule type" value="Genomic_DNA"/>
</dbReference>
<dbReference type="GO" id="GO:0005634">
    <property type="term" value="C:nucleus"/>
    <property type="evidence" value="ECO:0007669"/>
    <property type="project" value="UniProtKB-SubCell"/>
</dbReference>
<feature type="coiled-coil region" evidence="11">
    <location>
        <begin position="574"/>
        <end position="678"/>
    </location>
</feature>
<evidence type="ECO:0000313" key="15">
    <source>
        <dbReference type="Proteomes" id="UP000019375"/>
    </source>
</evidence>
<dbReference type="Proteomes" id="UP000019375">
    <property type="component" value="Unassembled WGS sequence"/>
</dbReference>
<dbReference type="OrthoDB" id="10255522at2759"/>
<dbReference type="GO" id="GO:0005816">
    <property type="term" value="C:spindle pole body"/>
    <property type="evidence" value="ECO:0007669"/>
    <property type="project" value="UniProtKB-SubCell"/>
</dbReference>
<organism evidence="14 15">
    <name type="scientific">Zygosaccharomyces bailii (strain CLIB 213 / ATCC 58445 / CBS 680 / BCRC 21525 / NBRC 1098 / NCYC 1416 / NRRL Y-2227)</name>
    <dbReference type="NCBI Taxonomy" id="1333698"/>
    <lineage>
        <taxon>Eukaryota</taxon>
        <taxon>Fungi</taxon>
        <taxon>Dikarya</taxon>
        <taxon>Ascomycota</taxon>
        <taxon>Saccharomycotina</taxon>
        <taxon>Saccharomycetes</taxon>
        <taxon>Saccharomycetales</taxon>
        <taxon>Saccharomycetaceae</taxon>
        <taxon>Zygosaccharomyces</taxon>
    </lineage>
</organism>
<evidence type="ECO:0000256" key="6">
    <source>
        <dbReference type="ARBA" id="ARBA00023054"/>
    </source>
</evidence>
<evidence type="ECO:0000256" key="12">
    <source>
        <dbReference type="SAM" id="MobiDB-lite"/>
    </source>
</evidence>
<dbReference type="AlphaFoldDB" id="A0A8J2T830"/>
<keyword evidence="15" id="KW-1185">Reference proteome</keyword>
<comment type="similarity">
    <text evidence="3">Belongs to the SPC110 family.</text>
</comment>
<comment type="subcellular location">
    <subcellularLocation>
        <location evidence="2">Cytoplasm</location>
        <location evidence="2">Cytoskeleton</location>
        <location evidence="2">Microtubule organizing center</location>
        <location evidence="2">Spindle pole body</location>
    </subcellularLocation>
    <subcellularLocation>
        <location evidence="1">Nucleus</location>
    </subcellularLocation>
</comment>
<gene>
    <name evidence="14" type="ORF">BN860_00760g</name>
</gene>